<dbReference type="GO" id="GO:0016471">
    <property type="term" value="C:vacuolar proton-transporting V-type ATPase complex"/>
    <property type="evidence" value="ECO:0007669"/>
    <property type="project" value="TreeGrafter"/>
</dbReference>
<keyword evidence="12" id="KW-1185">Reference proteome</keyword>
<name>A0A859DRS3_9FIRM</name>
<evidence type="ECO:0000256" key="2">
    <source>
        <dbReference type="ARBA" id="ARBA00009904"/>
    </source>
</evidence>
<comment type="subcellular location">
    <subcellularLocation>
        <location evidence="1">Membrane</location>
        <topology evidence="1">Multi-pass membrane protein</topology>
    </subcellularLocation>
</comment>
<reference evidence="10" key="2">
    <citation type="journal article" date="2021" name="Appl. Environ. Microbiol.">
        <title>Adaptability of a Caproate-Producing Bacterium Contributes to Its Dominance in an Anaerobic Fermentation System.</title>
        <authorList>
            <person name="Wang H."/>
            <person name="Gu Y."/>
            <person name="Zhou W."/>
            <person name="Zhao D."/>
            <person name="Qiao Z."/>
            <person name="Zheng J."/>
            <person name="Gao J."/>
            <person name="Chen X."/>
            <person name="Ren C."/>
            <person name="Xu Y."/>
        </authorList>
    </citation>
    <scope>NUCLEOTIDE SEQUENCE</scope>
    <source>
        <strain evidence="10">JNU-WLY1368</strain>
    </source>
</reference>
<evidence type="ECO:0000256" key="4">
    <source>
        <dbReference type="ARBA" id="ARBA00022692"/>
    </source>
</evidence>
<feature type="transmembrane region" description="Helical" evidence="8">
    <location>
        <begin position="365"/>
        <end position="385"/>
    </location>
</feature>
<accession>A0A859DRS3</accession>
<evidence type="ECO:0000313" key="12">
    <source>
        <dbReference type="Proteomes" id="UP000509623"/>
    </source>
</evidence>
<dbReference type="KEGG" id="clf:GJQ69_08610"/>
<dbReference type="Gene3D" id="1.20.1460.20">
    <property type="match status" value="1"/>
</dbReference>
<evidence type="ECO:0000313" key="9">
    <source>
        <dbReference type="EMBL" id="QKN24530.1"/>
    </source>
</evidence>
<dbReference type="Gene3D" id="3.30.70.2750">
    <property type="match status" value="1"/>
</dbReference>
<evidence type="ECO:0000256" key="1">
    <source>
        <dbReference type="ARBA" id="ARBA00004141"/>
    </source>
</evidence>
<dbReference type="PANTHER" id="PTHR11629">
    <property type="entry name" value="VACUOLAR PROTON ATPASES"/>
    <property type="match status" value="1"/>
</dbReference>
<feature type="transmembrane region" description="Helical" evidence="8">
    <location>
        <begin position="531"/>
        <end position="548"/>
    </location>
</feature>
<evidence type="ECO:0000313" key="11">
    <source>
        <dbReference type="Proteomes" id="UP000501316"/>
    </source>
</evidence>
<dbReference type="GO" id="GO:0051117">
    <property type="term" value="F:ATPase binding"/>
    <property type="evidence" value="ECO:0007669"/>
    <property type="project" value="TreeGrafter"/>
</dbReference>
<dbReference type="Proteomes" id="UP000501316">
    <property type="component" value="Chromosome"/>
</dbReference>
<dbReference type="Proteomes" id="UP000509623">
    <property type="component" value="Chromosome"/>
</dbReference>
<feature type="transmembrane region" description="Helical" evidence="8">
    <location>
        <begin position="406"/>
        <end position="426"/>
    </location>
</feature>
<protein>
    <submittedName>
        <fullName evidence="9">V-type ATP synthase subunit I</fullName>
    </submittedName>
</protein>
<dbReference type="GO" id="GO:0007035">
    <property type="term" value="P:vacuolar acidification"/>
    <property type="evidence" value="ECO:0007669"/>
    <property type="project" value="TreeGrafter"/>
</dbReference>
<dbReference type="GO" id="GO:0033179">
    <property type="term" value="C:proton-transporting V-type ATPase, V0 domain"/>
    <property type="evidence" value="ECO:0007669"/>
    <property type="project" value="InterPro"/>
</dbReference>
<keyword evidence="7 8" id="KW-0472">Membrane</keyword>
<feature type="transmembrane region" description="Helical" evidence="8">
    <location>
        <begin position="494"/>
        <end position="511"/>
    </location>
</feature>
<dbReference type="GO" id="GO:0046961">
    <property type="term" value="F:proton-transporting ATPase activity, rotational mechanism"/>
    <property type="evidence" value="ECO:0007669"/>
    <property type="project" value="InterPro"/>
</dbReference>
<dbReference type="RefSeq" id="WP_086035137.1">
    <property type="nucleotide sequence ID" value="NZ_CP046051.1"/>
</dbReference>
<keyword evidence="6" id="KW-0406">Ion transport</keyword>
<evidence type="ECO:0000313" key="10">
    <source>
        <dbReference type="EMBL" id="QKO30456.1"/>
    </source>
</evidence>
<reference evidence="10" key="3">
    <citation type="journal article" date="2022" name="Int. J. Syst. Evol. Microbiol.">
        <title>Caproicibacterium lactatifermentans sp. nov., isolated from pit clay used for the production of Chinese strong aroma-type liquor.</title>
        <authorList>
            <person name="Wang H."/>
            <person name="Gu Y."/>
            <person name="Zhao D."/>
            <person name="Qiao Z."/>
            <person name="Zheng J."/>
            <person name="Gao J."/>
            <person name="Ren C."/>
            <person name="Xu Y."/>
        </authorList>
    </citation>
    <scope>NUCLEOTIDE SEQUENCE</scope>
    <source>
        <strain evidence="10">JNU-WLY1368</strain>
    </source>
</reference>
<keyword evidence="4 8" id="KW-0812">Transmembrane</keyword>
<dbReference type="EMBL" id="CP046161">
    <property type="protein sequence ID" value="QKO30456.1"/>
    <property type="molecule type" value="Genomic_DNA"/>
</dbReference>
<dbReference type="Gene3D" id="3.30.70.2170">
    <property type="match status" value="1"/>
</dbReference>
<keyword evidence="5 8" id="KW-1133">Transmembrane helix</keyword>
<feature type="transmembrane region" description="Helical" evidence="8">
    <location>
        <begin position="458"/>
        <end position="482"/>
    </location>
</feature>
<dbReference type="AlphaFoldDB" id="A0A859DRS3"/>
<dbReference type="Pfam" id="PF01496">
    <property type="entry name" value="V_ATPase_I"/>
    <property type="match status" value="2"/>
</dbReference>
<evidence type="ECO:0000256" key="8">
    <source>
        <dbReference type="SAM" id="Phobius"/>
    </source>
</evidence>
<reference evidence="11 12" key="1">
    <citation type="submission" date="2019-11" db="EMBL/GenBank/DDBJ databases">
        <authorList>
            <person name="Ren C."/>
            <person name="Wang H."/>
            <person name="Xu Y."/>
        </authorList>
    </citation>
    <scope>NUCLEOTIDE SEQUENCE [LARGE SCALE GENOMIC DNA]</scope>
    <source>
        <strain evidence="12">JNU-WLY1368</strain>
        <strain evidence="9 11">LBM 19010</strain>
    </source>
</reference>
<feature type="transmembrane region" description="Helical" evidence="8">
    <location>
        <begin position="605"/>
        <end position="629"/>
    </location>
</feature>
<comment type="similarity">
    <text evidence="2">Belongs to the V-ATPase 116 kDa subunit family.</text>
</comment>
<organism evidence="9 11">
    <name type="scientific">Caproicibacterium lactatifermentans</name>
    <dbReference type="NCBI Taxonomy" id="2666138"/>
    <lineage>
        <taxon>Bacteria</taxon>
        <taxon>Bacillati</taxon>
        <taxon>Bacillota</taxon>
        <taxon>Clostridia</taxon>
        <taxon>Eubacteriales</taxon>
        <taxon>Oscillospiraceae</taxon>
        <taxon>Caproicibacterium</taxon>
    </lineage>
</organism>
<dbReference type="PANTHER" id="PTHR11629:SF63">
    <property type="entry name" value="V-TYPE PROTON ATPASE SUBUNIT A"/>
    <property type="match status" value="1"/>
</dbReference>
<keyword evidence="3" id="KW-0813">Transport</keyword>
<sequence>MAVLPMKRVLICALNQDRKPILEQLQRQGVVQIEDSALEDDIFTKQDRSEAQTAFRKNADMAARALAVLDKYAPQKKDLKTLMNGRRKMPVKVYEEHVQKRDQTMQVCRKILSLEKERAENAAALPKLKTQMVALESWLSYDLPLDYDGTKATTVFAGTLPSAVTLENIYRQLAEDAPQAEKVDVQIISTSQVQTCIFVVCSNSDAAAVQDALRRRNFSKPPATSVNPAEAMKELQQKSQQLQSTSVELEKQLKENAVNRKEIEFAVDYYHMRADKYEVIGRLSQSKRTFVLQGYIPAKNAQRLENWLESQFDVIVEYTEPGEKDDIPILLQNNGFAEAVEPVVESYSLPGKGEMDPSMLVACSYYILFGMMLSDAAYGLIMLIGSGIALKKLKDMSEGLRKTLKMFFFCGISTTVFGFLFGSFFGDAVNVIATTFFNRPDIRLPALWFEPLNRPMKMLVFCFAVGILHLFVGLGAKFYMYVKNGEIWDGICDVIFWYMMVGGAIAFLLSLPQFTSMMGLTFTLSAQAGKIVGMIALAGMFGIILTGGRESRNWGKRILKGLYGVYGITGYLSDILSYSRLLALGLATSVIATVFNKMGSMLGNSVGGVIVFIVVFIIGHTMNLAINALGAYVHTNRLEFVEFFGKFYDGGGRPFEPFAVHTKYYKIEEDDSE</sequence>
<evidence type="ECO:0000256" key="6">
    <source>
        <dbReference type="ARBA" id="ARBA00023065"/>
    </source>
</evidence>
<evidence type="ECO:0000256" key="7">
    <source>
        <dbReference type="ARBA" id="ARBA00023136"/>
    </source>
</evidence>
<evidence type="ECO:0000256" key="5">
    <source>
        <dbReference type="ARBA" id="ARBA00022989"/>
    </source>
</evidence>
<gene>
    <name evidence="9" type="ORF">GJQ69_08610</name>
    <name evidence="10" type="ORF">GKP14_05180</name>
</gene>
<dbReference type="InterPro" id="IPR002490">
    <property type="entry name" value="V-ATPase_116kDa_su"/>
</dbReference>
<evidence type="ECO:0000256" key="3">
    <source>
        <dbReference type="ARBA" id="ARBA00022448"/>
    </source>
</evidence>
<proteinExistence type="inferred from homology"/>
<dbReference type="EMBL" id="CP046051">
    <property type="protein sequence ID" value="QKN24530.1"/>
    <property type="molecule type" value="Genomic_DNA"/>
</dbReference>